<evidence type="ECO:0000256" key="2">
    <source>
        <dbReference type="ARBA" id="ARBA00022840"/>
    </source>
</evidence>
<dbReference type="CDD" id="cd00009">
    <property type="entry name" value="AAA"/>
    <property type="match status" value="1"/>
</dbReference>
<sequence length="596" mass="65723">MKKTPSRLSLAELQQQAALSRTSADIDEGAAPTLRDLTESLVFSPGDGRIWLNDQRMVLWRSSTYGALRRELISSMGQEQARSLLTRVGYAAGARDAELVLRVWPDSDYANAFHAGPRMHQLEGIVRPETITFEFDIARGDFFADYWWHDSSEDDENIAAFGIGAEPACWMQVGYASGYASAFMGKMIIYREVACRSSGADVCRIVGRPADQWDNPEQDLHYFAPEASAMRVRRSLVPVVSEVTKSRKQANSEDGRYDAAASKLVGISSSFSAARHLSERVAPTQATVLFTGPSGAGKELFAQTLHAISPRAGAPFIAINCAAIPDTLIESELFGVERGAFTGALASRPGRFERAHGGTLFLDEIASLSFVAQGKLLRALQERRIERMGGTREIEVDVRVVAATNVDLRDEVAAGRFREDLFFRLNVFPIVLPPLKERRDDIPLLMEVFLRRYSEQHKRLVPGFTSRAVQALLQYDFPGNIRELQNLVERGVIMVAHGEPIDVNHMFRGEEPHHANTLSLNEGGRLVETASAPEVPARKAGTPLPGSNSQATVSAKEVATYRNALTSNRYNVAAAARQLGLTRAQLAYRLKRHGLL</sequence>
<dbReference type="EMBL" id="CADIKM010000032">
    <property type="protein sequence ID" value="CAB3799299.1"/>
    <property type="molecule type" value="Genomic_DNA"/>
</dbReference>
<dbReference type="FunFam" id="3.40.50.300:FF:000006">
    <property type="entry name" value="DNA-binding transcriptional regulator NtrC"/>
    <property type="match status" value="1"/>
</dbReference>
<dbReference type="Pfam" id="PF02954">
    <property type="entry name" value="HTH_8"/>
    <property type="match status" value="1"/>
</dbReference>
<keyword evidence="4" id="KW-0238">DNA-binding</keyword>
<dbReference type="Pfam" id="PF06505">
    <property type="entry name" value="XylR_N"/>
    <property type="match status" value="1"/>
</dbReference>
<name>A0A6S7BG57_9BURK</name>
<proteinExistence type="predicted"/>
<protein>
    <submittedName>
        <fullName evidence="7">Phenol regulator MopR</fullName>
    </submittedName>
</protein>
<dbReference type="Pfam" id="PF00158">
    <property type="entry name" value="Sigma54_activat"/>
    <property type="match status" value="1"/>
</dbReference>
<dbReference type="SMART" id="SM00989">
    <property type="entry name" value="V4R"/>
    <property type="match status" value="1"/>
</dbReference>
<dbReference type="InterPro" id="IPR003593">
    <property type="entry name" value="AAA+_ATPase"/>
</dbReference>
<accession>A0A6S7BG57</accession>
<dbReference type="InterPro" id="IPR010523">
    <property type="entry name" value="XylR_N"/>
</dbReference>
<dbReference type="InterPro" id="IPR009057">
    <property type="entry name" value="Homeodomain-like_sf"/>
</dbReference>
<keyword evidence="8" id="KW-1185">Reference proteome</keyword>
<dbReference type="GO" id="GO:0043565">
    <property type="term" value="F:sequence-specific DNA binding"/>
    <property type="evidence" value="ECO:0007669"/>
    <property type="project" value="InterPro"/>
</dbReference>
<dbReference type="Gene3D" id="1.10.8.60">
    <property type="match status" value="1"/>
</dbReference>
<dbReference type="SUPFAM" id="SSF52540">
    <property type="entry name" value="P-loop containing nucleoside triphosphate hydrolases"/>
    <property type="match status" value="1"/>
</dbReference>
<evidence type="ECO:0000256" key="1">
    <source>
        <dbReference type="ARBA" id="ARBA00022741"/>
    </source>
</evidence>
<keyword evidence="1" id="KW-0547">Nucleotide-binding</keyword>
<dbReference type="InterPro" id="IPR025943">
    <property type="entry name" value="Sigma_54_int_dom_ATP-bd_2"/>
</dbReference>
<reference evidence="7 8" key="1">
    <citation type="submission" date="2020-04" db="EMBL/GenBank/DDBJ databases">
        <authorList>
            <person name="De Canck E."/>
        </authorList>
    </citation>
    <scope>NUCLEOTIDE SEQUENCE [LARGE SCALE GENOMIC DNA]</scope>
    <source>
        <strain evidence="7 8">LMG 28138</strain>
    </source>
</reference>
<keyword evidence="3" id="KW-0805">Transcription regulation</keyword>
<dbReference type="SUPFAM" id="SSF46689">
    <property type="entry name" value="Homeodomain-like"/>
    <property type="match status" value="1"/>
</dbReference>
<dbReference type="InterPro" id="IPR058031">
    <property type="entry name" value="AAA_lid_NorR"/>
</dbReference>
<gene>
    <name evidence="7" type="primary">mopR</name>
    <name evidence="7" type="ORF">LMG28138_04632</name>
</gene>
<dbReference type="GO" id="GO:0006355">
    <property type="term" value="P:regulation of DNA-templated transcription"/>
    <property type="evidence" value="ECO:0007669"/>
    <property type="project" value="InterPro"/>
</dbReference>
<dbReference type="InterPro" id="IPR002078">
    <property type="entry name" value="Sigma_54_int"/>
</dbReference>
<dbReference type="Proteomes" id="UP000494115">
    <property type="component" value="Unassembled WGS sequence"/>
</dbReference>
<dbReference type="RefSeq" id="WP_175107265.1">
    <property type="nucleotide sequence ID" value="NZ_CADIKM010000032.1"/>
</dbReference>
<dbReference type="AlphaFoldDB" id="A0A6S7BG57"/>
<dbReference type="Gene3D" id="3.30.1380.20">
    <property type="entry name" value="Trafficking protein particle complex subunit 3"/>
    <property type="match status" value="1"/>
</dbReference>
<evidence type="ECO:0000313" key="8">
    <source>
        <dbReference type="Proteomes" id="UP000494115"/>
    </source>
</evidence>
<dbReference type="PROSITE" id="PS00676">
    <property type="entry name" value="SIGMA54_INTERACT_2"/>
    <property type="match status" value="1"/>
</dbReference>
<dbReference type="InterPro" id="IPR004096">
    <property type="entry name" value="V4R"/>
</dbReference>
<evidence type="ECO:0000256" key="4">
    <source>
        <dbReference type="ARBA" id="ARBA00023125"/>
    </source>
</evidence>
<dbReference type="InterPro" id="IPR024096">
    <property type="entry name" value="NO_sig/Golgi_transp_ligand-bd"/>
</dbReference>
<evidence type="ECO:0000259" key="6">
    <source>
        <dbReference type="PROSITE" id="PS50045"/>
    </source>
</evidence>
<dbReference type="InterPro" id="IPR002197">
    <property type="entry name" value="HTH_Fis"/>
</dbReference>
<dbReference type="PRINTS" id="PR01590">
    <property type="entry name" value="HTHFIS"/>
</dbReference>
<dbReference type="SMART" id="SM00382">
    <property type="entry name" value="AAA"/>
    <property type="match status" value="1"/>
</dbReference>
<dbReference type="Pfam" id="PF25601">
    <property type="entry name" value="AAA_lid_14"/>
    <property type="match status" value="1"/>
</dbReference>
<dbReference type="InterPro" id="IPR025944">
    <property type="entry name" value="Sigma_54_int_dom_CS"/>
</dbReference>
<dbReference type="PROSITE" id="PS00688">
    <property type="entry name" value="SIGMA54_INTERACT_3"/>
    <property type="match status" value="1"/>
</dbReference>
<dbReference type="Gene3D" id="1.10.10.60">
    <property type="entry name" value="Homeodomain-like"/>
    <property type="match status" value="1"/>
</dbReference>
<keyword evidence="2" id="KW-0067">ATP-binding</keyword>
<evidence type="ECO:0000256" key="5">
    <source>
        <dbReference type="ARBA" id="ARBA00023163"/>
    </source>
</evidence>
<dbReference type="Pfam" id="PF02830">
    <property type="entry name" value="V4R"/>
    <property type="match status" value="1"/>
</dbReference>
<dbReference type="Gene3D" id="3.40.50.300">
    <property type="entry name" value="P-loop containing nucleotide triphosphate hydrolases"/>
    <property type="match status" value="1"/>
</dbReference>
<dbReference type="GO" id="GO:0005524">
    <property type="term" value="F:ATP binding"/>
    <property type="evidence" value="ECO:0007669"/>
    <property type="project" value="UniProtKB-KW"/>
</dbReference>
<dbReference type="InterPro" id="IPR027417">
    <property type="entry name" value="P-loop_NTPase"/>
</dbReference>
<evidence type="ECO:0000256" key="3">
    <source>
        <dbReference type="ARBA" id="ARBA00023015"/>
    </source>
</evidence>
<keyword evidence="5" id="KW-0804">Transcription</keyword>
<organism evidence="7 8">
    <name type="scientific">Pararobbsia alpina</name>
    <dbReference type="NCBI Taxonomy" id="621374"/>
    <lineage>
        <taxon>Bacteria</taxon>
        <taxon>Pseudomonadati</taxon>
        <taxon>Pseudomonadota</taxon>
        <taxon>Betaproteobacteria</taxon>
        <taxon>Burkholderiales</taxon>
        <taxon>Burkholderiaceae</taxon>
        <taxon>Pararobbsia</taxon>
    </lineage>
</organism>
<dbReference type="PANTHER" id="PTHR32071">
    <property type="entry name" value="TRANSCRIPTIONAL REGULATORY PROTEIN"/>
    <property type="match status" value="1"/>
</dbReference>
<dbReference type="PROSITE" id="PS50045">
    <property type="entry name" value="SIGMA54_INTERACT_4"/>
    <property type="match status" value="1"/>
</dbReference>
<dbReference type="SUPFAM" id="SSF111126">
    <property type="entry name" value="Ligand-binding domain in the NO signalling and Golgi transport"/>
    <property type="match status" value="1"/>
</dbReference>
<feature type="domain" description="Sigma-54 factor interaction" evidence="6">
    <location>
        <begin position="264"/>
        <end position="493"/>
    </location>
</feature>
<evidence type="ECO:0000313" key="7">
    <source>
        <dbReference type="EMBL" id="CAB3799299.1"/>
    </source>
</evidence>